<comment type="caution">
    <text evidence="1">The sequence shown here is derived from an EMBL/GenBank/DDBJ whole genome shotgun (WGS) entry which is preliminary data.</text>
</comment>
<accession>A0AAD4LDM1</accession>
<protein>
    <submittedName>
        <fullName evidence="1">Uncharacterized protein</fullName>
    </submittedName>
</protein>
<evidence type="ECO:0000313" key="2">
    <source>
        <dbReference type="Proteomes" id="UP001201163"/>
    </source>
</evidence>
<dbReference type="Proteomes" id="UP001201163">
    <property type="component" value="Unassembled WGS sequence"/>
</dbReference>
<dbReference type="AlphaFoldDB" id="A0AAD4LDM1"/>
<evidence type="ECO:0000313" key="1">
    <source>
        <dbReference type="EMBL" id="KAH8987897.1"/>
    </source>
</evidence>
<sequence>MASLKSSPSPLSNSSYKFSPQVITSFIHGSLPPDTVKRMRADHASFPSNPDGQESHTFIALPPTRSSCHHAAHLRQPTVTSKSHSPLVGSKRLAVVVPRPVRSRAVLRPILQRRRALYAALRHNSTSTSSHRSEAYRIGALFFHGAAQGASPTRPS</sequence>
<proteinExistence type="predicted"/>
<organism evidence="1 2">
    <name type="scientific">Lactarius akahatsu</name>
    <dbReference type="NCBI Taxonomy" id="416441"/>
    <lineage>
        <taxon>Eukaryota</taxon>
        <taxon>Fungi</taxon>
        <taxon>Dikarya</taxon>
        <taxon>Basidiomycota</taxon>
        <taxon>Agaricomycotina</taxon>
        <taxon>Agaricomycetes</taxon>
        <taxon>Russulales</taxon>
        <taxon>Russulaceae</taxon>
        <taxon>Lactarius</taxon>
    </lineage>
</organism>
<dbReference type="EMBL" id="JAKELL010000045">
    <property type="protein sequence ID" value="KAH8987897.1"/>
    <property type="molecule type" value="Genomic_DNA"/>
</dbReference>
<keyword evidence="2" id="KW-1185">Reference proteome</keyword>
<reference evidence="1" key="1">
    <citation type="submission" date="2022-01" db="EMBL/GenBank/DDBJ databases">
        <title>Comparative genomics reveals a dynamic genome evolution in the ectomycorrhizal milk-cap (Lactarius) mushrooms.</title>
        <authorList>
            <consortium name="DOE Joint Genome Institute"/>
            <person name="Lebreton A."/>
            <person name="Tang N."/>
            <person name="Kuo A."/>
            <person name="LaButti K."/>
            <person name="Drula E."/>
            <person name="Barry K."/>
            <person name="Clum A."/>
            <person name="Lipzen A."/>
            <person name="Mousain D."/>
            <person name="Ng V."/>
            <person name="Wang R."/>
            <person name="Wang X."/>
            <person name="Dai Y."/>
            <person name="Henrissat B."/>
            <person name="Grigoriev I.V."/>
            <person name="Guerin-Laguette A."/>
            <person name="Yu F."/>
            <person name="Martin F.M."/>
        </authorList>
    </citation>
    <scope>NUCLEOTIDE SEQUENCE</scope>
    <source>
        <strain evidence="1">QP</strain>
    </source>
</reference>
<gene>
    <name evidence="1" type="ORF">EDB92DRAFT_1102850</name>
</gene>
<name>A0AAD4LDM1_9AGAM</name>